<evidence type="ECO:0000313" key="2">
    <source>
        <dbReference type="EMBL" id="MFB9770414.1"/>
    </source>
</evidence>
<keyword evidence="1" id="KW-1133">Transmembrane helix</keyword>
<feature type="transmembrane region" description="Helical" evidence="1">
    <location>
        <begin position="12"/>
        <end position="40"/>
    </location>
</feature>
<evidence type="ECO:0000313" key="3">
    <source>
        <dbReference type="Proteomes" id="UP001589691"/>
    </source>
</evidence>
<dbReference type="Proteomes" id="UP001589691">
    <property type="component" value="Unassembled WGS sequence"/>
</dbReference>
<keyword evidence="3" id="KW-1185">Reference proteome</keyword>
<proteinExistence type="predicted"/>
<gene>
    <name evidence="2" type="ORF">ACFFLI_11120</name>
</gene>
<reference evidence="2 3" key="1">
    <citation type="submission" date="2024-09" db="EMBL/GenBank/DDBJ databases">
        <authorList>
            <person name="Sun Q."/>
            <person name="Mori K."/>
        </authorList>
    </citation>
    <scope>NUCLEOTIDE SEQUENCE [LARGE SCALE GENOMIC DNA]</scope>
    <source>
        <strain evidence="2 3">TBRC 4576</strain>
    </source>
</reference>
<keyword evidence="1" id="KW-0472">Membrane</keyword>
<keyword evidence="1" id="KW-0812">Transmembrane</keyword>
<evidence type="ECO:0000256" key="1">
    <source>
        <dbReference type="SAM" id="Phobius"/>
    </source>
</evidence>
<protein>
    <recommendedName>
        <fullName evidence="4">Integral membrane protein</fullName>
    </recommendedName>
</protein>
<evidence type="ECO:0008006" key="4">
    <source>
        <dbReference type="Google" id="ProtNLM"/>
    </source>
</evidence>
<name>A0ABV5WW80_9LACO</name>
<accession>A0ABV5WW80</accession>
<organism evidence="2 3">
    <name type="scientific">Lactiplantibacillus modestisalitolerans</name>
    <dbReference type="NCBI Taxonomy" id="1457219"/>
    <lineage>
        <taxon>Bacteria</taxon>
        <taxon>Bacillati</taxon>
        <taxon>Bacillota</taxon>
        <taxon>Bacilli</taxon>
        <taxon>Lactobacillales</taxon>
        <taxon>Lactobacillaceae</taxon>
        <taxon>Lactiplantibacillus</taxon>
    </lineage>
</organism>
<dbReference type="EMBL" id="JBHLZY010000025">
    <property type="protein sequence ID" value="MFB9770414.1"/>
    <property type="molecule type" value="Genomic_DNA"/>
</dbReference>
<sequence length="56" mass="6480">MFLLIYCTLAMAVFFWMFGFLKAAGSIVVIALAVGVYALIRWRLNKRRRTITNKSH</sequence>
<comment type="caution">
    <text evidence="2">The sequence shown here is derived from an EMBL/GenBank/DDBJ whole genome shotgun (WGS) entry which is preliminary data.</text>
</comment>
<dbReference type="RefSeq" id="WP_170177401.1">
    <property type="nucleotide sequence ID" value="NZ_BJEA01000010.1"/>
</dbReference>